<keyword evidence="3" id="KW-1185">Reference proteome</keyword>
<keyword evidence="1" id="KW-0812">Transmembrane</keyword>
<dbReference type="OrthoDB" id="9782559at2"/>
<proteinExistence type="predicted"/>
<feature type="transmembrane region" description="Helical" evidence="1">
    <location>
        <begin position="123"/>
        <end position="143"/>
    </location>
</feature>
<dbReference type="KEGG" id="amr:AM1_D0191"/>
<gene>
    <name evidence="2" type="ordered locus">AM1_D0191</name>
</gene>
<sequence length="225" mass="23995">MIHMIYLPVSLLLFLLFLLFLPFVWLVLTIDVVQLAAAKLGFTPQVALALLVLVILGSTINIPLYRMDSPVYAMDNFLMYYQRQFWGIPLLKMRQTKVVALNVGGGLIPIILAIYQFRQANPAAILLITSIVTVVCFYAAHIVPGIGITMNPLLAPLTAALTAMLLGINHAPATAFAGGIIGTLIGADLLHLRDITAMSGGVLSIGGAGVFDGIALCGLLALLLT</sequence>
<dbReference type="AlphaFoldDB" id="A8ZNV0"/>
<geneLocation type="plasmid" evidence="2 3">
    <name>pREB4</name>
</geneLocation>
<dbReference type="HOGENOM" id="CLU_082100_0_0_3"/>
<name>A8ZNV0_ACAM1</name>
<dbReference type="Proteomes" id="UP000000268">
    <property type="component" value="Plasmid pREB4"/>
</dbReference>
<dbReference type="InterPro" id="IPR011672">
    <property type="entry name" value="DUF1614"/>
</dbReference>
<keyword evidence="2" id="KW-0614">Plasmid</keyword>
<reference evidence="2 3" key="1">
    <citation type="journal article" date="2008" name="Proc. Natl. Acad. Sci. U.S.A.">
        <title>Niche adaptation and genome expansion in the chlorophyll d-producing cyanobacterium Acaryochloris marina.</title>
        <authorList>
            <person name="Swingley W.D."/>
            <person name="Chen M."/>
            <person name="Cheung P.C."/>
            <person name="Conrad A.L."/>
            <person name="Dejesa L.C."/>
            <person name="Hao J."/>
            <person name="Honchak B.M."/>
            <person name="Karbach L.E."/>
            <person name="Kurdoglu A."/>
            <person name="Lahiri S."/>
            <person name="Mastrian S.D."/>
            <person name="Miyashita H."/>
            <person name="Page L."/>
            <person name="Ramakrishna P."/>
            <person name="Satoh S."/>
            <person name="Sattley W.M."/>
            <person name="Shimada Y."/>
            <person name="Taylor H.L."/>
            <person name="Tomo T."/>
            <person name="Tsuchiya T."/>
            <person name="Wang Z.T."/>
            <person name="Raymond J."/>
            <person name="Mimuro M."/>
            <person name="Blankenship R.E."/>
            <person name="Touchman J.W."/>
        </authorList>
    </citation>
    <scope>NUCLEOTIDE SEQUENCE [LARGE SCALE GENOMIC DNA]</scope>
    <source>
        <strain evidence="3">MBIC 11017</strain>
        <plasmid evidence="3">Plasmid pREB4</plasmid>
    </source>
</reference>
<protein>
    <recommendedName>
        <fullName evidence="4">DUF1614 domain-containing protein</fullName>
    </recommendedName>
</protein>
<feature type="transmembrane region" description="Helical" evidence="1">
    <location>
        <begin position="98"/>
        <end position="117"/>
    </location>
</feature>
<evidence type="ECO:0008006" key="4">
    <source>
        <dbReference type="Google" id="ProtNLM"/>
    </source>
</evidence>
<feature type="transmembrane region" description="Helical" evidence="1">
    <location>
        <begin position="202"/>
        <end position="224"/>
    </location>
</feature>
<keyword evidence="1" id="KW-0472">Membrane</keyword>
<dbReference type="EMBL" id="CP000841">
    <property type="protein sequence ID" value="ABW32686.1"/>
    <property type="molecule type" value="Genomic_DNA"/>
</dbReference>
<evidence type="ECO:0000313" key="3">
    <source>
        <dbReference type="Proteomes" id="UP000000268"/>
    </source>
</evidence>
<feature type="transmembrane region" description="Helical" evidence="1">
    <location>
        <begin position="45"/>
        <end position="65"/>
    </location>
</feature>
<dbReference type="Pfam" id="PF07758">
    <property type="entry name" value="DUF1614"/>
    <property type="match status" value="1"/>
</dbReference>
<evidence type="ECO:0000313" key="2">
    <source>
        <dbReference type="EMBL" id="ABW32686.1"/>
    </source>
</evidence>
<keyword evidence="1" id="KW-1133">Transmembrane helix</keyword>
<feature type="transmembrane region" description="Helical" evidence="1">
    <location>
        <begin position="174"/>
        <end position="190"/>
    </location>
</feature>
<accession>A8ZNV0</accession>
<evidence type="ECO:0000256" key="1">
    <source>
        <dbReference type="SAM" id="Phobius"/>
    </source>
</evidence>
<organism evidence="2 3">
    <name type="scientific">Acaryochloris marina (strain MBIC 11017)</name>
    <dbReference type="NCBI Taxonomy" id="329726"/>
    <lineage>
        <taxon>Bacteria</taxon>
        <taxon>Bacillati</taxon>
        <taxon>Cyanobacteriota</taxon>
        <taxon>Cyanophyceae</taxon>
        <taxon>Acaryochloridales</taxon>
        <taxon>Acaryochloridaceae</taxon>
        <taxon>Acaryochloris</taxon>
    </lineage>
</organism>